<dbReference type="GO" id="GO:0005524">
    <property type="term" value="F:ATP binding"/>
    <property type="evidence" value="ECO:0007669"/>
    <property type="project" value="UniProtKB-KW"/>
</dbReference>
<dbReference type="FunFam" id="1.10.510.10:FF:000048">
    <property type="entry name" value="Protein kinase C"/>
    <property type="match status" value="1"/>
</dbReference>
<evidence type="ECO:0000256" key="3">
    <source>
        <dbReference type="ARBA" id="ARBA00022679"/>
    </source>
</evidence>
<dbReference type="PROSITE" id="PS51285">
    <property type="entry name" value="AGC_KINASE_CTER"/>
    <property type="match status" value="1"/>
</dbReference>
<dbReference type="InterPro" id="IPR000961">
    <property type="entry name" value="AGC-kinase_C"/>
</dbReference>
<feature type="domain" description="Protein kinase" evidence="8">
    <location>
        <begin position="413"/>
        <end position="672"/>
    </location>
</feature>
<evidence type="ECO:0000256" key="7">
    <source>
        <dbReference type="SAM" id="MobiDB-lite"/>
    </source>
</evidence>
<dbReference type="InterPro" id="IPR008271">
    <property type="entry name" value="Ser/Thr_kinase_AS"/>
</dbReference>
<dbReference type="InterPro" id="IPR045270">
    <property type="entry name" value="STKc_AGC"/>
</dbReference>
<dbReference type="Proteomes" id="UP001221413">
    <property type="component" value="Unassembled WGS sequence"/>
</dbReference>
<protein>
    <submittedName>
        <fullName evidence="10">Phototropin-1</fullName>
    </submittedName>
</protein>
<dbReference type="EMBL" id="JAQGDS010000008">
    <property type="protein sequence ID" value="KAJ6258529.1"/>
    <property type="molecule type" value="Genomic_DNA"/>
</dbReference>
<organism evidence="10 11">
    <name type="scientific">Drechslerella dactyloides</name>
    <name type="common">Nematode-trapping fungus</name>
    <name type="synonym">Arthrobotrys dactyloides</name>
    <dbReference type="NCBI Taxonomy" id="74499"/>
    <lineage>
        <taxon>Eukaryota</taxon>
        <taxon>Fungi</taxon>
        <taxon>Dikarya</taxon>
        <taxon>Ascomycota</taxon>
        <taxon>Pezizomycotina</taxon>
        <taxon>Orbiliomycetes</taxon>
        <taxon>Orbiliales</taxon>
        <taxon>Orbiliaceae</taxon>
        <taxon>Drechslerella</taxon>
    </lineage>
</organism>
<comment type="caution">
    <text evidence="10">The sequence shown here is derived from an EMBL/GenBank/DDBJ whole genome shotgun (WGS) entry which is preliminary data.</text>
</comment>
<dbReference type="PANTHER" id="PTHR24351">
    <property type="entry name" value="RIBOSOMAL PROTEIN S6 KINASE"/>
    <property type="match status" value="1"/>
</dbReference>
<proteinExistence type="predicted"/>
<dbReference type="PROSITE" id="PS00108">
    <property type="entry name" value="PROTEIN_KINASE_ST"/>
    <property type="match status" value="1"/>
</dbReference>
<feature type="region of interest" description="Disordered" evidence="7">
    <location>
        <begin position="372"/>
        <end position="398"/>
    </location>
</feature>
<keyword evidence="6" id="KW-0067">ATP-binding</keyword>
<dbReference type="Gene3D" id="3.30.200.20">
    <property type="entry name" value="Phosphorylase Kinase, domain 1"/>
    <property type="match status" value="1"/>
</dbReference>
<dbReference type="SMART" id="SM00220">
    <property type="entry name" value="S_TKc"/>
    <property type="match status" value="1"/>
</dbReference>
<feature type="region of interest" description="Disordered" evidence="7">
    <location>
        <begin position="186"/>
        <end position="311"/>
    </location>
</feature>
<evidence type="ECO:0000313" key="10">
    <source>
        <dbReference type="EMBL" id="KAJ6258529.1"/>
    </source>
</evidence>
<keyword evidence="3" id="KW-0808">Transferase</keyword>
<dbReference type="FunFam" id="3.30.200.20:FF:000222">
    <property type="entry name" value="Serine/threonine-protein kinase psk1"/>
    <property type="match status" value="1"/>
</dbReference>
<dbReference type="Pfam" id="PF00069">
    <property type="entry name" value="Pkinase"/>
    <property type="match status" value="1"/>
</dbReference>
<gene>
    <name evidence="10" type="ORF">Dda_6573</name>
</gene>
<feature type="compositionally biased region" description="Basic and acidic residues" evidence="7">
    <location>
        <begin position="266"/>
        <end position="275"/>
    </location>
</feature>
<evidence type="ECO:0000256" key="1">
    <source>
        <dbReference type="ARBA" id="ARBA00022527"/>
    </source>
</evidence>
<sequence>MPLSDRLGHRKSTYRLSEINFMTKSHFMGIPSVSPVLSFSSASLIVGGGSGSLLFFAIGKSYLRLRQQGNGRRFRPAHPDPIQASVYLPVEMFQFDAVDPDFQHGSSPLDGATRQPLSVHDDSWVSPGFAGISSTTSSTTTILDGNDGVITLTTSTSVFKSAQPIPTKHRRRSSVVLKGQQALLFVDQDGGNNGDNVAADDSDDLRPRASKPVNLEAPVAANGDRKSRSKSRKRKDRRKKNKEASRSPAPPAPPKIAEESPALTPRRVETLKATEKMPSLDLKHDRSPMSSPIFMKRGISPAPRSNVSSLSTSLREASMAAQIPQLTLNTKIGTEQLISQLSLHKCDSGSSDGVPDDSYEIPLEDDFISSYAKSKKSPTSSGPHSDAEEGSTNGIAIGHAKVPEKRKMCAEDFEPLTMLGKGTFGTVLLVRHRTTGRLYAQKQLKKASIKVHKRMIEQTKTERAILESVRHPFVVKLFFAFQDHQKLYLILEYAQGGELFNYLAAERIFPEDTAVFYSAEIVLALDHLHRNVGVVYRDLKPENCLLDATGHLLLTDFGLSKVAEDGARCKSLSGTPEYMAPEVLEGKSYGFEVDWWSLGALIFDLLTGSPPFPGQNNHQILHKINRQKLKLPFYLSPDAKDLLTRLLRKEPTKRLGYKMPQDLATIQKHRFFRKIDWKRLERRELTPPITPLITDPAMAENFSTEFTEASFSPVVTRGSWWGRDGGRKDEDVHFGGFSFEGDDGNWDRYFREF</sequence>
<keyword evidence="4" id="KW-0547">Nucleotide-binding</keyword>
<evidence type="ECO:0000259" key="9">
    <source>
        <dbReference type="PROSITE" id="PS51285"/>
    </source>
</evidence>
<feature type="domain" description="AGC-kinase C-terminal" evidence="9">
    <location>
        <begin position="673"/>
        <end position="749"/>
    </location>
</feature>
<evidence type="ECO:0000256" key="4">
    <source>
        <dbReference type="ARBA" id="ARBA00022741"/>
    </source>
</evidence>
<keyword evidence="11" id="KW-1185">Reference proteome</keyword>
<feature type="compositionally biased region" description="Basic residues" evidence="7">
    <location>
        <begin position="227"/>
        <end position="241"/>
    </location>
</feature>
<dbReference type="SUPFAM" id="SSF56112">
    <property type="entry name" value="Protein kinase-like (PK-like)"/>
    <property type="match status" value="1"/>
</dbReference>
<dbReference type="CDD" id="cd05123">
    <property type="entry name" value="STKc_AGC"/>
    <property type="match status" value="1"/>
</dbReference>
<dbReference type="PROSITE" id="PS50011">
    <property type="entry name" value="PROTEIN_KINASE_DOM"/>
    <property type="match status" value="1"/>
</dbReference>
<dbReference type="InterPro" id="IPR000719">
    <property type="entry name" value="Prot_kinase_dom"/>
</dbReference>
<evidence type="ECO:0000256" key="5">
    <source>
        <dbReference type="ARBA" id="ARBA00022777"/>
    </source>
</evidence>
<dbReference type="SMART" id="SM00133">
    <property type="entry name" value="S_TK_X"/>
    <property type="match status" value="1"/>
</dbReference>
<name>A0AAD6IV03_DREDA</name>
<accession>A0AAD6IV03</accession>
<evidence type="ECO:0000256" key="2">
    <source>
        <dbReference type="ARBA" id="ARBA00022553"/>
    </source>
</evidence>
<dbReference type="AlphaFoldDB" id="A0AAD6IV03"/>
<evidence type="ECO:0000256" key="6">
    <source>
        <dbReference type="ARBA" id="ARBA00022840"/>
    </source>
</evidence>
<dbReference type="GO" id="GO:0004674">
    <property type="term" value="F:protein serine/threonine kinase activity"/>
    <property type="evidence" value="ECO:0007669"/>
    <property type="project" value="UniProtKB-KW"/>
</dbReference>
<dbReference type="InterPro" id="IPR011009">
    <property type="entry name" value="Kinase-like_dom_sf"/>
</dbReference>
<evidence type="ECO:0000259" key="8">
    <source>
        <dbReference type="PROSITE" id="PS50011"/>
    </source>
</evidence>
<reference evidence="10" key="1">
    <citation type="submission" date="2023-01" db="EMBL/GenBank/DDBJ databases">
        <title>The chitinases involved in constricting ring structure development in the nematode-trapping fungus Drechslerella dactyloides.</title>
        <authorList>
            <person name="Wang R."/>
            <person name="Zhang L."/>
            <person name="Tang P."/>
            <person name="Li S."/>
            <person name="Liang L."/>
        </authorList>
    </citation>
    <scope>NUCLEOTIDE SEQUENCE</scope>
    <source>
        <strain evidence="10">YMF1.00031</strain>
    </source>
</reference>
<dbReference type="Gene3D" id="1.10.510.10">
    <property type="entry name" value="Transferase(Phosphotransferase) domain 1"/>
    <property type="match status" value="1"/>
</dbReference>
<evidence type="ECO:0000313" key="11">
    <source>
        <dbReference type="Proteomes" id="UP001221413"/>
    </source>
</evidence>
<keyword evidence="2" id="KW-0597">Phosphoprotein</keyword>
<keyword evidence="5" id="KW-0418">Kinase</keyword>
<keyword evidence="1" id="KW-0723">Serine/threonine-protein kinase</keyword>